<evidence type="ECO:0000256" key="2">
    <source>
        <dbReference type="SAM" id="Phobius"/>
    </source>
</evidence>
<dbReference type="Gene3D" id="1.25.40.10">
    <property type="entry name" value="Tetratricopeptide repeat domain"/>
    <property type="match status" value="1"/>
</dbReference>
<keyword evidence="2" id="KW-0472">Membrane</keyword>
<evidence type="ECO:0000256" key="3">
    <source>
        <dbReference type="SAM" id="SignalP"/>
    </source>
</evidence>
<dbReference type="InterPro" id="IPR011990">
    <property type="entry name" value="TPR-like_helical_dom_sf"/>
</dbReference>
<dbReference type="EMBL" id="CP041046">
    <property type="protein sequence ID" value="QDE41310.1"/>
    <property type="molecule type" value="Genomic_DNA"/>
</dbReference>
<feature type="signal peptide" evidence="3">
    <location>
        <begin position="1"/>
        <end position="41"/>
    </location>
</feature>
<keyword evidence="2" id="KW-1133">Transmembrane helix</keyword>
<dbReference type="Proteomes" id="UP000316093">
    <property type="component" value="Chromosome"/>
</dbReference>
<organism evidence="4 5">
    <name type="scientific">Luteibacter pinisoli</name>
    <dbReference type="NCBI Taxonomy" id="2589080"/>
    <lineage>
        <taxon>Bacteria</taxon>
        <taxon>Pseudomonadati</taxon>
        <taxon>Pseudomonadota</taxon>
        <taxon>Gammaproteobacteria</taxon>
        <taxon>Lysobacterales</taxon>
        <taxon>Rhodanobacteraceae</taxon>
        <taxon>Luteibacter</taxon>
    </lineage>
</organism>
<keyword evidence="2" id="KW-0812">Transmembrane</keyword>
<dbReference type="SUPFAM" id="SSF48452">
    <property type="entry name" value="TPR-like"/>
    <property type="match status" value="1"/>
</dbReference>
<dbReference type="AlphaFoldDB" id="A0A4Y5Z740"/>
<keyword evidence="5" id="KW-1185">Reference proteome</keyword>
<dbReference type="OrthoDB" id="5298822at2"/>
<dbReference type="KEGG" id="lpy:FIV34_19980"/>
<feature type="region of interest" description="Disordered" evidence="1">
    <location>
        <begin position="253"/>
        <end position="317"/>
    </location>
</feature>
<name>A0A4Y5Z740_9GAMM</name>
<evidence type="ECO:0000256" key="1">
    <source>
        <dbReference type="SAM" id="MobiDB-lite"/>
    </source>
</evidence>
<feature type="compositionally biased region" description="Polar residues" evidence="1">
    <location>
        <begin position="253"/>
        <end position="263"/>
    </location>
</feature>
<feature type="transmembrane region" description="Helical" evidence="2">
    <location>
        <begin position="165"/>
        <end position="184"/>
    </location>
</feature>
<proteinExistence type="predicted"/>
<accession>A0A4Y5Z740</accession>
<feature type="chain" id="PRO_5021385300" evidence="3">
    <location>
        <begin position="42"/>
        <end position="317"/>
    </location>
</feature>
<sequence length="317" mass="32533">MSLEAGAASPQSHTPLVPRKNVMQKLLLALILLVAASVASAADSPKDVQALIAQGNYPAAEAALRQAVSEHPQSAKAHYILAEVLAHEGNIGEAKAEANKAATLDPATHFTDPAKFQSFQQKLNQALAPAPVSRSSSTPLRSVDAPVVGAPAAGVREGERERGGFGFGSLLLIVVVVGVIAFIWSRRRAAQNNAFPGYGSVPPPAPGAPYGGPSGYPGYAPPPSSGMGSTIAAGVGGLAAGVLLDEALRSHNQNDVNRDSNFLNGGGGSGGADQRDPSGDAYNDLRNDPIDMGNNDSSWDDSNSSSDDSGSFDDNSW</sequence>
<reference evidence="4 5" key="1">
    <citation type="submission" date="2019-06" db="EMBL/GenBank/DDBJ databases">
        <title>A complete genome sequence for Luteibacter pinisoli MAH-14.</title>
        <authorList>
            <person name="Baltrus D.A."/>
        </authorList>
    </citation>
    <scope>NUCLEOTIDE SEQUENCE [LARGE SCALE GENOMIC DNA]</scope>
    <source>
        <strain evidence="4 5">MAH-14</strain>
    </source>
</reference>
<dbReference type="Pfam" id="PF13432">
    <property type="entry name" value="TPR_16"/>
    <property type="match status" value="1"/>
</dbReference>
<protein>
    <submittedName>
        <fullName evidence="4">Tetratricopeptide repeat protein</fullName>
    </submittedName>
</protein>
<feature type="compositionally biased region" description="Basic and acidic residues" evidence="1">
    <location>
        <begin position="273"/>
        <end position="289"/>
    </location>
</feature>
<evidence type="ECO:0000313" key="4">
    <source>
        <dbReference type="EMBL" id="QDE41310.1"/>
    </source>
</evidence>
<gene>
    <name evidence="4" type="ORF">FIV34_19980</name>
</gene>
<evidence type="ECO:0000313" key="5">
    <source>
        <dbReference type="Proteomes" id="UP000316093"/>
    </source>
</evidence>
<feature type="compositionally biased region" description="Low complexity" evidence="1">
    <location>
        <begin position="294"/>
        <end position="317"/>
    </location>
</feature>
<keyword evidence="3" id="KW-0732">Signal</keyword>